<evidence type="ECO:0000313" key="2">
    <source>
        <dbReference type="RefSeq" id="XP_071901076.1"/>
    </source>
</evidence>
<gene>
    <name evidence="2" type="primary">LOC140004825</name>
</gene>
<dbReference type="RefSeq" id="XP_071901076.1">
    <property type="nucleotide sequence ID" value="XM_072044975.1"/>
</dbReference>
<dbReference type="Proteomes" id="UP001652660">
    <property type="component" value="Chromosome 4c"/>
</dbReference>
<dbReference type="PANTHER" id="PTHR33116">
    <property type="entry name" value="REVERSE TRANSCRIPTASE ZINC-BINDING DOMAIN-CONTAINING PROTEIN-RELATED-RELATED"/>
    <property type="match status" value="1"/>
</dbReference>
<proteinExistence type="predicted"/>
<evidence type="ECO:0008006" key="3">
    <source>
        <dbReference type="Google" id="ProtNLM"/>
    </source>
</evidence>
<dbReference type="PANTHER" id="PTHR33116:SF84">
    <property type="entry name" value="RNA-DIRECTED DNA POLYMERASE"/>
    <property type="match status" value="1"/>
</dbReference>
<name>A0ABM4U1B3_COFAR</name>
<dbReference type="GeneID" id="140004825"/>
<evidence type="ECO:0000313" key="1">
    <source>
        <dbReference type="Proteomes" id="UP001652660"/>
    </source>
</evidence>
<protein>
    <recommendedName>
        <fullName evidence="3">Reverse transcriptase domain-containing protein</fullName>
    </recommendedName>
</protein>
<reference evidence="2" key="1">
    <citation type="submission" date="2025-08" db="UniProtKB">
        <authorList>
            <consortium name="RefSeq"/>
        </authorList>
    </citation>
    <scope>IDENTIFICATION</scope>
    <source>
        <tissue evidence="2">Leaves</tissue>
    </source>
</reference>
<organism evidence="1 2">
    <name type="scientific">Coffea arabica</name>
    <name type="common">Arabian coffee</name>
    <dbReference type="NCBI Taxonomy" id="13443"/>
    <lineage>
        <taxon>Eukaryota</taxon>
        <taxon>Viridiplantae</taxon>
        <taxon>Streptophyta</taxon>
        <taxon>Embryophyta</taxon>
        <taxon>Tracheophyta</taxon>
        <taxon>Spermatophyta</taxon>
        <taxon>Magnoliopsida</taxon>
        <taxon>eudicotyledons</taxon>
        <taxon>Gunneridae</taxon>
        <taxon>Pentapetalae</taxon>
        <taxon>asterids</taxon>
        <taxon>lamiids</taxon>
        <taxon>Gentianales</taxon>
        <taxon>Rubiaceae</taxon>
        <taxon>Ixoroideae</taxon>
        <taxon>Gardenieae complex</taxon>
        <taxon>Bertiereae - Coffeeae clade</taxon>
        <taxon>Coffeeae</taxon>
        <taxon>Coffea</taxon>
    </lineage>
</organism>
<keyword evidence="1" id="KW-1185">Reference proteome</keyword>
<accession>A0ABM4U1B3</accession>
<sequence length="410" mass="45536">MEEENKTLEEVSSMEEVRRVVFAMDGESAAGLDGFMGKFFTFSWDVIAQDVYNAMLSFFYGVELPKFITSTSIGDPLSPALFVIGAEVLSLDLNNLALQSGFVGFRVPHECPPITHLAFADDVIIFANGSSNSLKRIMRVLELYHQSSRQLVNAQKSRCRSSYFGAISQAILGKALSWKSSLLSPSGKLILIKHVLASIPVDLLSVIVVPSSVFTMIEKVCANFLWGSMAEKSKFHWIRWSQLCYPVEEGGAGFEDFGMSTKLSRASYGGGFRRELSFGRLICKLNTVGKSILVKCHSIYLLWLFGDECGMLVGRSTVIPDLTFGDFVANGKWDIQLLSRALPLEIIPSILQQPIPEGGRADEFVWMPTNSGKFMLALAFGEVRQARNTSAVLSRVWHHRIPLKVSFFML</sequence>